<evidence type="ECO:0000313" key="2">
    <source>
        <dbReference type="EMBL" id="AIW17796.1"/>
    </source>
</evidence>
<dbReference type="KEGG" id="vcy:IX92_01545"/>
<dbReference type="InterPro" id="IPR026866">
    <property type="entry name" value="CR006_AAA"/>
</dbReference>
<sequence>MSELFYSDLGKVSEKFRDVFENGVPRGKKTQTVNQVLVFAYNGTGKTRLSMAFKELGKDIISRPANVTDVVTTPLEVEEATRDTLYFNAFTEDLFSWDNDLDNDRQRVLKINQDSHFFDGLQELEMENRIRPLLQRYADFDFQIDYEKWTVNFKREIQNDDDSHEIVEHIKVSRGEENIFVWCFFLAVAQLAIDGQEAYSWVKYLYIDDPISSLDDHNAISVASHLSQLLKAANGSIKTVISSHHALFFNVMWNELSEKKKLQPYFLKYDKENKQYILRYEKSTPFFHHVALLEELHKASESGELFTYHFTILRSILEKTATFHGFSNFSACIKQSANDPEGILHARLINILSHGNYSLFEPMEMTEENKGHFRNILSDFMKNYRFNPDLFPDTPAQQPVTEQ</sequence>
<dbReference type="Gene3D" id="3.40.50.300">
    <property type="entry name" value="P-loop containing nucleotide triphosphate hydrolases"/>
    <property type="match status" value="1"/>
</dbReference>
<name>A0AAN0VWV7_9VIBR</name>
<dbReference type="RefSeq" id="WP_043006806.1">
    <property type="nucleotide sequence ID" value="NZ_CP009617.1"/>
</dbReference>
<accession>A0AAN0VWV7</accession>
<gene>
    <name evidence="2" type="ORF">IX92_01545</name>
</gene>
<evidence type="ECO:0000313" key="3">
    <source>
        <dbReference type="Proteomes" id="UP000030081"/>
    </source>
</evidence>
<proteinExistence type="predicted"/>
<keyword evidence="3" id="KW-1185">Reference proteome</keyword>
<dbReference type="Proteomes" id="UP000030081">
    <property type="component" value="Chromosome 1"/>
</dbReference>
<dbReference type="EMBL" id="CP009617">
    <property type="protein sequence ID" value="AIW17796.1"/>
    <property type="molecule type" value="Genomic_DNA"/>
</dbReference>
<reference evidence="2 3" key="1">
    <citation type="submission" date="2014-10" db="EMBL/GenBank/DDBJ databases">
        <title>The Complete Genome Sequence for the Shellfish Pathogen Vibrio coralliilyticus RE98 Isolated from a Shellfish Hatchery.</title>
        <authorList>
            <person name="Richards G.P."/>
            <person name="Bono J.L."/>
            <person name="Watson M.A."/>
            <person name="Needleman D.S."/>
        </authorList>
    </citation>
    <scope>NUCLEOTIDE SEQUENCE [LARGE SCALE GENOMIC DNA]</scope>
    <source>
        <strain evidence="2 3">RE98</strain>
    </source>
</reference>
<organism evidence="2 3">
    <name type="scientific">Vibrio coralliilyticus</name>
    <dbReference type="NCBI Taxonomy" id="190893"/>
    <lineage>
        <taxon>Bacteria</taxon>
        <taxon>Pseudomonadati</taxon>
        <taxon>Pseudomonadota</taxon>
        <taxon>Gammaproteobacteria</taxon>
        <taxon>Vibrionales</taxon>
        <taxon>Vibrionaceae</taxon>
        <taxon>Vibrio</taxon>
    </lineage>
</organism>
<evidence type="ECO:0000259" key="1">
    <source>
        <dbReference type="Pfam" id="PF13166"/>
    </source>
</evidence>
<dbReference type="InterPro" id="IPR027417">
    <property type="entry name" value="P-loop_NTPase"/>
</dbReference>
<feature type="domain" description="Protein CR006 P-loop" evidence="1">
    <location>
        <begin position="169"/>
        <end position="357"/>
    </location>
</feature>
<protein>
    <submittedName>
        <fullName evidence="2">Anticodon nuclease</fullName>
    </submittedName>
</protein>
<dbReference type="Pfam" id="PF13166">
    <property type="entry name" value="AAA_13"/>
    <property type="match status" value="1"/>
</dbReference>
<dbReference type="AlphaFoldDB" id="A0AAN0VWV7"/>